<organism evidence="2 3">
    <name type="scientific">Dyadobacter flavalbus</name>
    <dbReference type="NCBI Taxonomy" id="2579942"/>
    <lineage>
        <taxon>Bacteria</taxon>
        <taxon>Pseudomonadati</taxon>
        <taxon>Bacteroidota</taxon>
        <taxon>Cytophagia</taxon>
        <taxon>Cytophagales</taxon>
        <taxon>Spirosomataceae</taxon>
        <taxon>Dyadobacter</taxon>
    </lineage>
</organism>
<feature type="signal peptide" evidence="1">
    <location>
        <begin position="1"/>
        <end position="23"/>
    </location>
</feature>
<keyword evidence="1" id="KW-0732">Signal</keyword>
<feature type="chain" id="PRO_5024371378" evidence="1">
    <location>
        <begin position="24"/>
        <end position="535"/>
    </location>
</feature>
<proteinExistence type="predicted"/>
<evidence type="ECO:0000256" key="1">
    <source>
        <dbReference type="SAM" id="SignalP"/>
    </source>
</evidence>
<dbReference type="Gene3D" id="1.25.40.390">
    <property type="match status" value="1"/>
</dbReference>
<reference evidence="2 3" key="1">
    <citation type="submission" date="2019-05" db="EMBL/GenBank/DDBJ databases">
        <authorList>
            <person name="Qu J.-H."/>
        </authorList>
    </citation>
    <scope>NUCLEOTIDE SEQUENCE [LARGE SCALE GENOMIC DNA]</scope>
    <source>
        <strain evidence="2 3">NS28</strain>
    </source>
</reference>
<dbReference type="AlphaFoldDB" id="A0A5M8QVJ7"/>
<keyword evidence="3" id="KW-1185">Reference proteome</keyword>
<dbReference type="InterPro" id="IPR011990">
    <property type="entry name" value="TPR-like_helical_dom_sf"/>
</dbReference>
<dbReference type="InterPro" id="IPR041662">
    <property type="entry name" value="SusD-like_2"/>
</dbReference>
<protein>
    <submittedName>
        <fullName evidence="2">SusD/RagB family nutrient-binding outer membrane lipoprotein</fullName>
    </submittedName>
</protein>
<comment type="caution">
    <text evidence="2">The sequence shown here is derived from an EMBL/GenBank/DDBJ whole genome shotgun (WGS) entry which is preliminary data.</text>
</comment>
<name>A0A5M8QVJ7_9BACT</name>
<keyword evidence="2" id="KW-0449">Lipoprotein</keyword>
<dbReference type="PROSITE" id="PS51257">
    <property type="entry name" value="PROKAR_LIPOPROTEIN"/>
    <property type="match status" value="1"/>
</dbReference>
<dbReference type="OrthoDB" id="843771at2"/>
<dbReference type="Pfam" id="PF12771">
    <property type="entry name" value="SusD-like_2"/>
    <property type="match status" value="1"/>
</dbReference>
<dbReference type="Proteomes" id="UP000323994">
    <property type="component" value="Unassembled WGS sequence"/>
</dbReference>
<evidence type="ECO:0000313" key="2">
    <source>
        <dbReference type="EMBL" id="KAA6440325.1"/>
    </source>
</evidence>
<dbReference type="SUPFAM" id="SSF48452">
    <property type="entry name" value="TPR-like"/>
    <property type="match status" value="1"/>
</dbReference>
<accession>A0A5M8QVJ7</accession>
<sequence length="535" mass="59992">MTMKKISSFLLAGLMLVAASCQESEFTKRYADPAKISETTIEKQYTGIMYTNREYILPGYGNYFVTLRTTLNRYNQAVGWPFESGNYVPGSAGVQEVWYNYYNTLSQFRELEKVYASKSAEEQANKKIFMLTARVYLYDYTQRIVDLFGAIPFTEAGMVSANNGDYVQSSAKFDSPESIYTLMLDDLKSIATELNGTTLNAGYQKSFQTSDFVNKGSIDLWKRYTNSLRLRMLIRVSAAPDFKARATSEIGEILGNTTTFPIVENNDQNIQINVFDINTDINSKGFKDGIASGGDWFGNTASKKMIDHMNTNADPRLKIIFEPGQKANGVYAGIDPLATSALQTTMYQNGLVSIYNRYTLSNNQFFPGVIINAAQVNLIKAEYYLNNGNEALAKTAYETAIAQSVDFYNDILAVTNATGITDATIPDPATSAQVTAYIAKDAVNWTKATTPAAKLSLIATQKWLHFNIVQAYENWSEIRRLDMPTLQFQVDNANNQTTPPVRWNYPGNEVTYNPTNYAAVRENDKLTTRLFWDVK</sequence>
<dbReference type="EMBL" id="VBSN01000027">
    <property type="protein sequence ID" value="KAA6440325.1"/>
    <property type="molecule type" value="Genomic_DNA"/>
</dbReference>
<evidence type="ECO:0000313" key="3">
    <source>
        <dbReference type="Proteomes" id="UP000323994"/>
    </source>
</evidence>
<gene>
    <name evidence="2" type="ORF">FEM33_06890</name>
</gene>